<accession>A0ABS5AED7</accession>
<keyword evidence="2" id="KW-0732">Signal</keyword>
<gene>
    <name evidence="4" type="ORF">JOF53_003820</name>
</gene>
<evidence type="ECO:0000259" key="3">
    <source>
        <dbReference type="Pfam" id="PF14016"/>
    </source>
</evidence>
<dbReference type="Proteomes" id="UP001519363">
    <property type="component" value="Unassembled WGS sequence"/>
</dbReference>
<evidence type="ECO:0000256" key="2">
    <source>
        <dbReference type="SAM" id="SignalP"/>
    </source>
</evidence>
<feature type="signal peptide" evidence="2">
    <location>
        <begin position="1"/>
        <end position="19"/>
    </location>
</feature>
<proteinExistence type="predicted"/>
<feature type="region of interest" description="Disordered" evidence="1">
    <location>
        <begin position="23"/>
        <end position="68"/>
    </location>
</feature>
<feature type="compositionally biased region" description="Low complexity" evidence="1">
    <location>
        <begin position="23"/>
        <end position="53"/>
    </location>
</feature>
<evidence type="ECO:0000313" key="5">
    <source>
        <dbReference type="Proteomes" id="UP001519363"/>
    </source>
</evidence>
<reference evidence="4 5" key="1">
    <citation type="submission" date="2021-03" db="EMBL/GenBank/DDBJ databases">
        <title>Sequencing the genomes of 1000 actinobacteria strains.</title>
        <authorList>
            <person name="Klenk H.-P."/>
        </authorList>
    </citation>
    <scope>NUCLEOTIDE SEQUENCE [LARGE SCALE GENOMIC DNA]</scope>
    <source>
        <strain evidence="4 5">DSM 44580</strain>
    </source>
</reference>
<feature type="chain" id="PRO_5045167421" description="DUF4232 domain-containing protein" evidence="2">
    <location>
        <begin position="20"/>
        <end position="207"/>
    </location>
</feature>
<protein>
    <recommendedName>
        <fullName evidence="3">DUF4232 domain-containing protein</fullName>
    </recommendedName>
</protein>
<feature type="domain" description="DUF4232" evidence="3">
    <location>
        <begin position="72"/>
        <end position="199"/>
    </location>
</feature>
<keyword evidence="5" id="KW-1185">Reference proteome</keyword>
<name>A0ABS5AED7_9PSEU</name>
<dbReference type="Pfam" id="PF14016">
    <property type="entry name" value="DUF4232"/>
    <property type="match status" value="1"/>
</dbReference>
<evidence type="ECO:0000313" key="4">
    <source>
        <dbReference type="EMBL" id="MBP2474948.1"/>
    </source>
</evidence>
<sequence length="207" mass="21227">MTVRTRPMILILSALTLTAACGQPGTQGSGSPSATSSPTSSAETSAASPSTSPVAQEQPPEVTPAEKATTRCAATQLRGELKPGEPGAGQRYATLLVTNTGKANCTLYGYGGLALLDASGNAIRTQLERSANPGPKLVTLRPGAKAAKELHWGAVPGEGEPTNGQCEPSPAKISVIPPDERTPFEVQWALGPVCQQGRIQGSAYHAV</sequence>
<dbReference type="RefSeq" id="WP_086782140.1">
    <property type="nucleotide sequence ID" value="NZ_JAGIOO010000001.1"/>
</dbReference>
<dbReference type="InterPro" id="IPR025326">
    <property type="entry name" value="DUF4232"/>
</dbReference>
<dbReference type="EMBL" id="JAGIOO010000001">
    <property type="protein sequence ID" value="MBP2474948.1"/>
    <property type="molecule type" value="Genomic_DNA"/>
</dbReference>
<organism evidence="4 5">
    <name type="scientific">Crossiella equi</name>
    <dbReference type="NCBI Taxonomy" id="130796"/>
    <lineage>
        <taxon>Bacteria</taxon>
        <taxon>Bacillati</taxon>
        <taxon>Actinomycetota</taxon>
        <taxon>Actinomycetes</taxon>
        <taxon>Pseudonocardiales</taxon>
        <taxon>Pseudonocardiaceae</taxon>
        <taxon>Crossiella</taxon>
    </lineage>
</organism>
<evidence type="ECO:0000256" key="1">
    <source>
        <dbReference type="SAM" id="MobiDB-lite"/>
    </source>
</evidence>
<dbReference type="PROSITE" id="PS51257">
    <property type="entry name" value="PROKAR_LIPOPROTEIN"/>
    <property type="match status" value="1"/>
</dbReference>
<comment type="caution">
    <text evidence="4">The sequence shown here is derived from an EMBL/GenBank/DDBJ whole genome shotgun (WGS) entry which is preliminary data.</text>
</comment>